<proteinExistence type="predicted"/>
<keyword evidence="4" id="KW-1185">Reference proteome</keyword>
<name>A0A7C8MZ53_9PEZI</name>
<evidence type="ECO:0000313" key="3">
    <source>
        <dbReference type="EMBL" id="KAF2972093.1"/>
    </source>
</evidence>
<evidence type="ECO:0000256" key="1">
    <source>
        <dbReference type="SAM" id="MobiDB-lite"/>
    </source>
</evidence>
<dbReference type="AlphaFoldDB" id="A0A7C8MZ53"/>
<dbReference type="Pfam" id="PF00293">
    <property type="entry name" value="NUDIX"/>
    <property type="match status" value="1"/>
</dbReference>
<feature type="compositionally biased region" description="Low complexity" evidence="1">
    <location>
        <begin position="376"/>
        <end position="391"/>
    </location>
</feature>
<dbReference type="OrthoDB" id="276276at2759"/>
<dbReference type="Gene3D" id="3.90.79.10">
    <property type="entry name" value="Nucleoside Triphosphate Pyrophosphohydrolase"/>
    <property type="match status" value="1"/>
</dbReference>
<dbReference type="InParanoid" id="A0A7C8MZ53"/>
<evidence type="ECO:0000259" key="2">
    <source>
        <dbReference type="Pfam" id="PF00293"/>
    </source>
</evidence>
<dbReference type="InterPro" id="IPR015797">
    <property type="entry name" value="NUDIX_hydrolase-like_dom_sf"/>
</dbReference>
<feature type="region of interest" description="Disordered" evidence="1">
    <location>
        <begin position="1"/>
        <end position="49"/>
    </location>
</feature>
<feature type="region of interest" description="Disordered" evidence="1">
    <location>
        <begin position="365"/>
        <end position="439"/>
    </location>
</feature>
<reference evidence="3 4" key="1">
    <citation type="submission" date="2019-12" db="EMBL/GenBank/DDBJ databases">
        <title>Draft genome sequence of the ascomycete Xylaria multiplex DSM 110363.</title>
        <authorList>
            <person name="Buettner E."/>
            <person name="Kellner H."/>
        </authorList>
    </citation>
    <scope>NUCLEOTIDE SEQUENCE [LARGE SCALE GENOMIC DNA]</scope>
    <source>
        <strain evidence="3 4">DSM 110363</strain>
    </source>
</reference>
<organism evidence="3 4">
    <name type="scientific">Xylaria multiplex</name>
    <dbReference type="NCBI Taxonomy" id="323545"/>
    <lineage>
        <taxon>Eukaryota</taxon>
        <taxon>Fungi</taxon>
        <taxon>Dikarya</taxon>
        <taxon>Ascomycota</taxon>
        <taxon>Pezizomycotina</taxon>
        <taxon>Sordariomycetes</taxon>
        <taxon>Xylariomycetidae</taxon>
        <taxon>Xylariales</taxon>
        <taxon>Xylariaceae</taxon>
        <taxon>Xylaria</taxon>
    </lineage>
</organism>
<evidence type="ECO:0000313" key="4">
    <source>
        <dbReference type="Proteomes" id="UP000481858"/>
    </source>
</evidence>
<dbReference type="Proteomes" id="UP000481858">
    <property type="component" value="Unassembled WGS sequence"/>
</dbReference>
<comment type="caution">
    <text evidence="3">The sequence shown here is derived from an EMBL/GenBank/DDBJ whole genome shotgun (WGS) entry which is preliminary data.</text>
</comment>
<feature type="region of interest" description="Disordered" evidence="1">
    <location>
        <begin position="312"/>
        <end position="351"/>
    </location>
</feature>
<dbReference type="EMBL" id="WUBL01000008">
    <property type="protein sequence ID" value="KAF2972093.1"/>
    <property type="molecule type" value="Genomic_DNA"/>
</dbReference>
<dbReference type="SUPFAM" id="SSF55811">
    <property type="entry name" value="Nudix"/>
    <property type="match status" value="1"/>
</dbReference>
<sequence length="529" mass="57742">MGQLRSLWRLSGGPPQPESHHNQQKLERKRNDSKFGLNSGFRNTYPTDRTQGHLRLSTMRSALLPSQKAILAMSGARFLAYLRSSSADGARPMSVLNYTGDKATINYEPFAYNTRGGKSPLGAADKLSVGVCIFRLDEETLRPTVLLLRRSPRWWRRRVFASTGGRQGAGEWELPGGKISDDDFCVSAAIGRLVREKTGLRVTKIMAMLSAVRWRAELKVLRWEEDQRGAAYLDSTEEEDEDGDGDSWDDDYARKVDSGVNIDWSSIITTTTTTTTTMGEEVIGGTVNTEDGENGGKAGILPLSDANVLGISVSKSPSSPRSSPVLITPDSASVSPPPPPPPPKDDVYDDGDAYQYIHHDDYGYLYNYDPDHDPSLEPAPLSLPSRSAAPETTAGGEARQTLRRRNTASSTTLPLPLPSFYDGDAQGSGKGKGKGKADGKRRDALVIPYRIVRKEHAQLNFVVLVDEDGADEGLPGFLDGGGKRGEVCEHDALEWATCARVEALPMGEDLRRVVLEGLEWIGGLTGDFF</sequence>
<dbReference type="InterPro" id="IPR000086">
    <property type="entry name" value="NUDIX_hydrolase_dom"/>
</dbReference>
<feature type="compositionally biased region" description="Basic and acidic residues" evidence="1">
    <location>
        <begin position="18"/>
        <end position="33"/>
    </location>
</feature>
<feature type="compositionally biased region" description="Acidic residues" evidence="1">
    <location>
        <begin position="235"/>
        <end position="250"/>
    </location>
</feature>
<feature type="compositionally biased region" description="Low complexity" evidence="1">
    <location>
        <begin position="312"/>
        <end position="324"/>
    </location>
</feature>
<gene>
    <name evidence="3" type="ORF">GQX73_g1409</name>
</gene>
<feature type="compositionally biased region" description="Polar residues" evidence="1">
    <location>
        <begin position="40"/>
        <end position="49"/>
    </location>
</feature>
<feature type="region of interest" description="Disordered" evidence="1">
    <location>
        <begin position="232"/>
        <end position="252"/>
    </location>
</feature>
<protein>
    <recommendedName>
        <fullName evidence="2">Nudix hydrolase domain-containing protein</fullName>
    </recommendedName>
</protein>
<feature type="domain" description="Nudix hydrolase" evidence="2">
    <location>
        <begin position="129"/>
        <end position="243"/>
    </location>
</feature>
<accession>A0A7C8MZ53</accession>